<proteinExistence type="predicted"/>
<dbReference type="AlphaFoldDB" id="A0A9N8HXS8"/>
<accession>A0A9N8HXS8</accession>
<dbReference type="Proteomes" id="UP001153069">
    <property type="component" value="Unassembled WGS sequence"/>
</dbReference>
<dbReference type="EMBL" id="CAICTM010003309">
    <property type="protein sequence ID" value="CAB9531188.1"/>
    <property type="molecule type" value="Genomic_DNA"/>
</dbReference>
<evidence type="ECO:0000313" key="4">
    <source>
        <dbReference type="Proteomes" id="UP001153069"/>
    </source>
</evidence>
<comment type="caution">
    <text evidence="3">The sequence shown here is derived from an EMBL/GenBank/DDBJ whole genome shotgun (WGS) entry which is preliminary data.</text>
</comment>
<protein>
    <submittedName>
        <fullName evidence="3">Nitrilase family, member 2</fullName>
    </submittedName>
</protein>
<feature type="compositionally biased region" description="Low complexity" evidence="1">
    <location>
        <begin position="125"/>
        <end position="146"/>
    </location>
</feature>
<evidence type="ECO:0000256" key="1">
    <source>
        <dbReference type="SAM" id="MobiDB-lite"/>
    </source>
</evidence>
<feature type="region of interest" description="Disordered" evidence="1">
    <location>
        <begin position="117"/>
        <end position="149"/>
    </location>
</feature>
<evidence type="ECO:0000259" key="2">
    <source>
        <dbReference type="Pfam" id="PF20710"/>
    </source>
</evidence>
<gene>
    <name evidence="3" type="ORF">SEMRO_3311_G346600.1</name>
</gene>
<evidence type="ECO:0000313" key="3">
    <source>
        <dbReference type="EMBL" id="CAB9531188.1"/>
    </source>
</evidence>
<organism evidence="3 4">
    <name type="scientific">Seminavis robusta</name>
    <dbReference type="NCBI Taxonomy" id="568900"/>
    <lineage>
        <taxon>Eukaryota</taxon>
        <taxon>Sar</taxon>
        <taxon>Stramenopiles</taxon>
        <taxon>Ochrophyta</taxon>
        <taxon>Bacillariophyta</taxon>
        <taxon>Bacillariophyceae</taxon>
        <taxon>Bacillariophycidae</taxon>
        <taxon>Naviculales</taxon>
        <taxon>Naviculaceae</taxon>
        <taxon>Seminavis</taxon>
    </lineage>
</organism>
<reference evidence="3" key="1">
    <citation type="submission" date="2020-06" db="EMBL/GenBank/DDBJ databases">
        <authorList>
            <consortium name="Plant Systems Biology data submission"/>
        </authorList>
    </citation>
    <scope>NUCLEOTIDE SEQUENCE</scope>
    <source>
        <strain evidence="3">D6</strain>
    </source>
</reference>
<feature type="region of interest" description="Disordered" evidence="1">
    <location>
        <begin position="162"/>
        <end position="182"/>
    </location>
</feature>
<dbReference type="OrthoDB" id="47030at2759"/>
<keyword evidence="4" id="KW-1185">Reference proteome</keyword>
<sequence>MRSTTSNVLPDSFVPNEHTIIIGRGRVVKQHSANRKFEKMIEGIAAEYSAATCKADKGMILSRLIDEIHNAAPEAGFVKKDQASGRWYTVEESLARTTAAQALRNYLSNSYRSSKQFKQQRRLKQIQQQQKTSTASGTGSSAASASDNSSLNLKQVPVARCVSPSATDSEEEDAMHTCNPDAATSTATAAVSTGTGMTDAKTFALLEAAFSQELQGDPFQPRPIALASLPLQTNLNLKLELPTVSPVPPKITSNGKSCITSTSFPILKKTILLPTVTPPSVLSLAQKIKLLRSTSSASASPAQAMELSTVPTVAV</sequence>
<name>A0A9N8HXS8_9STRA</name>
<dbReference type="Pfam" id="PF20710">
    <property type="entry name" value="DUF6824"/>
    <property type="match status" value="1"/>
</dbReference>
<dbReference type="InterPro" id="IPR049227">
    <property type="entry name" value="DUF6824"/>
</dbReference>
<feature type="domain" description="DUF6824" evidence="2">
    <location>
        <begin position="20"/>
        <end position="105"/>
    </location>
</feature>